<feature type="chain" id="PRO_5038819640" evidence="2">
    <location>
        <begin position="26"/>
        <end position="419"/>
    </location>
</feature>
<evidence type="ECO:0000313" key="4">
    <source>
        <dbReference type="Proteomes" id="UP000273044"/>
    </source>
</evidence>
<proteinExistence type="predicted"/>
<feature type="signal peptide" evidence="2">
    <location>
        <begin position="1"/>
        <end position="25"/>
    </location>
</feature>
<dbReference type="InterPro" id="IPR011047">
    <property type="entry name" value="Quinoprotein_ADH-like_sf"/>
</dbReference>
<dbReference type="Proteomes" id="UP000273044">
    <property type="component" value="Chromosome"/>
</dbReference>
<gene>
    <name evidence="3" type="ORF">NCTC12967_00353</name>
</gene>
<keyword evidence="4" id="KW-1185">Reference proteome</keyword>
<feature type="region of interest" description="Disordered" evidence="1">
    <location>
        <begin position="130"/>
        <end position="158"/>
    </location>
</feature>
<evidence type="ECO:0000256" key="2">
    <source>
        <dbReference type="SAM" id="SignalP"/>
    </source>
</evidence>
<sequence>MKTWNTVLRLSAALFLVLLPLGSCAPAGNRDNSPAPPFSLNLKDAGNSYSPFTASTVKGSGWNLGASVSIDNSRSVHSTPFGIIIVLNTYYPLDTSSKNDDSQATKILCLDPANGSLKWARILEPASSEIGRSDTGTAQDLFRRDSSPGNPGPVVTSPNGHHLAIMVKPYLVSGSSSDVSDQRMRIVVIDTETGDATRTFEVSGLVLGQVLTNDSLVVETSQHFYPAGTGTLNVFSLTEAQAGPTSFRTDRWLVGATSDSLLVSSQNLRKYDRLPTTLTRISTSGEELGTVAGVTAVRDGSWVFRYQDPEAATAAIKAGSKDVLPKELFNIDSGAAFDITDLDVVSAGLSTGPGFLLRRLVPGENDEQKPFYVPVSWLPAAPDSRELRTDDVAWFDEGDYKKQEGRYIMRAVRMGEKPG</sequence>
<keyword evidence="2" id="KW-0732">Signal</keyword>
<dbReference type="RefSeq" id="WP_061787254.1">
    <property type="nucleotide sequence ID" value="NZ_LR134406.1"/>
</dbReference>
<evidence type="ECO:0000256" key="1">
    <source>
        <dbReference type="SAM" id="MobiDB-lite"/>
    </source>
</evidence>
<dbReference type="GeneID" id="64405850"/>
<reference evidence="3 4" key="1">
    <citation type="submission" date="2018-12" db="EMBL/GenBank/DDBJ databases">
        <authorList>
            <consortium name="Pathogen Informatics"/>
        </authorList>
    </citation>
    <scope>NUCLEOTIDE SEQUENCE [LARGE SCALE GENOMIC DNA]</scope>
    <source>
        <strain evidence="3 4">NCTC12967</strain>
    </source>
</reference>
<protein>
    <submittedName>
        <fullName evidence="3">Uncharacterized protein</fullName>
    </submittedName>
</protein>
<accession>A0A3S5ESI2</accession>
<evidence type="ECO:0000313" key="3">
    <source>
        <dbReference type="EMBL" id="VEH69089.1"/>
    </source>
</evidence>
<name>A0A3S5ESI2_9ACTN</name>
<dbReference type="AlphaFoldDB" id="A0A3S5ESI2"/>
<organism evidence="3 4">
    <name type="scientific">Arachnia propionica</name>
    <dbReference type="NCBI Taxonomy" id="1750"/>
    <lineage>
        <taxon>Bacteria</taxon>
        <taxon>Bacillati</taxon>
        <taxon>Actinomycetota</taxon>
        <taxon>Actinomycetes</taxon>
        <taxon>Propionibacteriales</taxon>
        <taxon>Propionibacteriaceae</taxon>
        <taxon>Arachnia</taxon>
    </lineage>
</organism>
<dbReference type="EMBL" id="LR134406">
    <property type="protein sequence ID" value="VEH69089.1"/>
    <property type="molecule type" value="Genomic_DNA"/>
</dbReference>
<dbReference type="SUPFAM" id="SSF50998">
    <property type="entry name" value="Quinoprotein alcohol dehydrogenase-like"/>
    <property type="match status" value="1"/>
</dbReference>